<feature type="repeat" description="Pumilio" evidence="2">
    <location>
        <begin position="209"/>
        <end position="244"/>
    </location>
</feature>
<dbReference type="GO" id="GO:0010608">
    <property type="term" value="P:post-transcriptional regulation of gene expression"/>
    <property type="evidence" value="ECO:0007669"/>
    <property type="project" value="TreeGrafter"/>
</dbReference>
<dbReference type="AlphaFoldDB" id="A0AAW1NMK4"/>
<dbReference type="PROSITE" id="PS50303">
    <property type="entry name" value="PUM_HD"/>
    <property type="match status" value="1"/>
</dbReference>
<dbReference type="PROSITE" id="PS50302">
    <property type="entry name" value="PUM"/>
    <property type="match status" value="2"/>
</dbReference>
<dbReference type="SMART" id="SM00025">
    <property type="entry name" value="Pumilio"/>
    <property type="match status" value="4"/>
</dbReference>
<dbReference type="PANTHER" id="PTHR12537:SF12">
    <property type="entry name" value="MATERNAL PROTEIN PUMILIO"/>
    <property type="match status" value="1"/>
</dbReference>
<dbReference type="Gene3D" id="1.25.10.10">
    <property type="entry name" value="Leucine-rich Repeat Variant"/>
    <property type="match status" value="2"/>
</dbReference>
<evidence type="ECO:0000313" key="5">
    <source>
        <dbReference type="Proteomes" id="UP001465755"/>
    </source>
</evidence>
<name>A0AAW1NMK4_9CHLO</name>
<dbReference type="InterPro" id="IPR001313">
    <property type="entry name" value="Pumilio_RNA-bd_rpt"/>
</dbReference>
<keyword evidence="5" id="KW-1185">Reference proteome</keyword>
<dbReference type="InterPro" id="IPR033133">
    <property type="entry name" value="PUM-HD"/>
</dbReference>
<dbReference type="InterPro" id="IPR016024">
    <property type="entry name" value="ARM-type_fold"/>
</dbReference>
<evidence type="ECO:0000259" key="3">
    <source>
        <dbReference type="PROSITE" id="PS50303"/>
    </source>
</evidence>
<dbReference type="Pfam" id="PF00806">
    <property type="entry name" value="PUF"/>
    <property type="match status" value="3"/>
</dbReference>
<dbReference type="SUPFAM" id="SSF48371">
    <property type="entry name" value="ARM repeat"/>
    <property type="match status" value="1"/>
</dbReference>
<evidence type="ECO:0000256" key="2">
    <source>
        <dbReference type="PROSITE-ProRule" id="PRU00317"/>
    </source>
</evidence>
<organism evidence="4 5">
    <name type="scientific">Symbiochloris irregularis</name>
    <dbReference type="NCBI Taxonomy" id="706552"/>
    <lineage>
        <taxon>Eukaryota</taxon>
        <taxon>Viridiplantae</taxon>
        <taxon>Chlorophyta</taxon>
        <taxon>core chlorophytes</taxon>
        <taxon>Trebouxiophyceae</taxon>
        <taxon>Trebouxiales</taxon>
        <taxon>Trebouxiaceae</taxon>
        <taxon>Symbiochloris</taxon>
    </lineage>
</organism>
<proteinExistence type="predicted"/>
<reference evidence="4 5" key="1">
    <citation type="journal article" date="2024" name="Nat. Commun.">
        <title>Phylogenomics reveals the evolutionary origins of lichenization in chlorophyte algae.</title>
        <authorList>
            <person name="Puginier C."/>
            <person name="Libourel C."/>
            <person name="Otte J."/>
            <person name="Skaloud P."/>
            <person name="Haon M."/>
            <person name="Grisel S."/>
            <person name="Petersen M."/>
            <person name="Berrin J.G."/>
            <person name="Delaux P.M."/>
            <person name="Dal Grande F."/>
            <person name="Keller J."/>
        </authorList>
    </citation>
    <scope>NUCLEOTIDE SEQUENCE [LARGE SCALE GENOMIC DNA]</scope>
    <source>
        <strain evidence="4 5">SAG 2036</strain>
    </source>
</reference>
<evidence type="ECO:0000313" key="4">
    <source>
        <dbReference type="EMBL" id="KAK9787113.1"/>
    </source>
</evidence>
<protein>
    <recommendedName>
        <fullName evidence="3">PUM-HD domain-containing protein</fullName>
    </recommendedName>
</protein>
<feature type="repeat" description="Pumilio" evidence="2">
    <location>
        <begin position="254"/>
        <end position="289"/>
    </location>
</feature>
<comment type="caution">
    <text evidence="4">The sequence shown here is derived from an EMBL/GenBank/DDBJ whole genome shotgun (WGS) entry which is preliminary data.</text>
</comment>
<gene>
    <name evidence="4" type="ORF">WJX73_002085</name>
</gene>
<feature type="domain" description="PUM-HD" evidence="3">
    <location>
        <begin position="51"/>
        <end position="339"/>
    </location>
</feature>
<dbReference type="PANTHER" id="PTHR12537">
    <property type="entry name" value="RNA BINDING PROTEIN PUMILIO-RELATED"/>
    <property type="match status" value="1"/>
</dbReference>
<sequence>MQLLQGVATRPVLGPGYAKTPNGALCKSPGLIKRLKGLRAASVKTVDRLSASSSGLAVLQQPKDDRDFRPCLEDLHGKIHMLCMDKAGSRYVEGLLVDASAEEVTWDQMARSLQGRVLAHSQDRCATFILLELLPLLDQSWQVKLVQEMQGQVIRCVANKAANHVIRACLAYVQPTSRIHFIVQEIVGTVPSAIMQSGAPTHKVQITHRLQDHVVNLSMQREASRIVQQMLDFGSSEQQDAIMSRILGEETDGKFAVHVARMAPHRYGTFVLQEVLAMCPQDQQDRLAVWLQALIDKHGPANYSRQLCEQVDALLEAIDARDYAAAVATAEAMQHNEVE</sequence>
<dbReference type="GO" id="GO:0005737">
    <property type="term" value="C:cytoplasm"/>
    <property type="evidence" value="ECO:0007669"/>
    <property type="project" value="TreeGrafter"/>
</dbReference>
<dbReference type="GO" id="GO:0003729">
    <property type="term" value="F:mRNA binding"/>
    <property type="evidence" value="ECO:0007669"/>
    <property type="project" value="TreeGrafter"/>
</dbReference>
<accession>A0AAW1NMK4</accession>
<dbReference type="EMBL" id="JALJOQ010000255">
    <property type="protein sequence ID" value="KAK9787113.1"/>
    <property type="molecule type" value="Genomic_DNA"/>
</dbReference>
<dbReference type="Proteomes" id="UP001465755">
    <property type="component" value="Unassembled WGS sequence"/>
</dbReference>
<dbReference type="InterPro" id="IPR011989">
    <property type="entry name" value="ARM-like"/>
</dbReference>
<evidence type="ECO:0000256" key="1">
    <source>
        <dbReference type="ARBA" id="ARBA00022737"/>
    </source>
</evidence>
<keyword evidence="1" id="KW-0677">Repeat</keyword>